<sequence length="98" mass="11713">MHIPWRKVCGLRYIKEQPSKVFYKTDFEGEFIEVDCRSNSMKNRGRPKQTLIYKAYESTLPISEKKLKNLETMCKDLTIPKAYHNFYQALKNEQECSR</sequence>
<evidence type="ECO:0000313" key="2">
    <source>
        <dbReference type="Proteomes" id="UP001162156"/>
    </source>
</evidence>
<dbReference type="Proteomes" id="UP001162156">
    <property type="component" value="Unassembled WGS sequence"/>
</dbReference>
<comment type="caution">
    <text evidence="1">The sequence shown here is derived from an EMBL/GenBank/DDBJ whole genome shotgun (WGS) entry which is preliminary data.</text>
</comment>
<dbReference type="AlphaFoldDB" id="A0AAV8XW69"/>
<keyword evidence="2" id="KW-1185">Reference proteome</keyword>
<accession>A0AAV8XW69</accession>
<protein>
    <submittedName>
        <fullName evidence="1">Uncharacterized protein</fullName>
    </submittedName>
</protein>
<evidence type="ECO:0000313" key="1">
    <source>
        <dbReference type="EMBL" id="KAJ8943390.1"/>
    </source>
</evidence>
<reference evidence="1" key="1">
    <citation type="journal article" date="2023" name="Insect Mol. Biol.">
        <title>Genome sequencing provides insights into the evolution of gene families encoding plant cell wall-degrading enzymes in longhorned beetles.</title>
        <authorList>
            <person name="Shin N.R."/>
            <person name="Okamura Y."/>
            <person name="Kirsch R."/>
            <person name="Pauchet Y."/>
        </authorList>
    </citation>
    <scope>NUCLEOTIDE SEQUENCE</scope>
    <source>
        <strain evidence="1">RBIC_L_NR</strain>
    </source>
</reference>
<name>A0AAV8XW69_9CUCU</name>
<organism evidence="1 2">
    <name type="scientific">Rhamnusium bicolor</name>
    <dbReference type="NCBI Taxonomy" id="1586634"/>
    <lineage>
        <taxon>Eukaryota</taxon>
        <taxon>Metazoa</taxon>
        <taxon>Ecdysozoa</taxon>
        <taxon>Arthropoda</taxon>
        <taxon>Hexapoda</taxon>
        <taxon>Insecta</taxon>
        <taxon>Pterygota</taxon>
        <taxon>Neoptera</taxon>
        <taxon>Endopterygota</taxon>
        <taxon>Coleoptera</taxon>
        <taxon>Polyphaga</taxon>
        <taxon>Cucujiformia</taxon>
        <taxon>Chrysomeloidea</taxon>
        <taxon>Cerambycidae</taxon>
        <taxon>Lepturinae</taxon>
        <taxon>Rhagiini</taxon>
        <taxon>Rhamnusium</taxon>
    </lineage>
</organism>
<proteinExistence type="predicted"/>
<dbReference type="EMBL" id="JANEYF010002681">
    <property type="protein sequence ID" value="KAJ8943390.1"/>
    <property type="molecule type" value="Genomic_DNA"/>
</dbReference>
<gene>
    <name evidence="1" type="ORF">NQ314_009759</name>
</gene>